<evidence type="ECO:0000313" key="1">
    <source>
        <dbReference type="EMBL" id="RKF55009.1"/>
    </source>
</evidence>
<protein>
    <submittedName>
        <fullName evidence="1">Putative mating-type protein mat a-1</fullName>
    </submittedName>
</protein>
<organism evidence="1 2">
    <name type="scientific">Golovinomyces cichoracearum</name>
    <dbReference type="NCBI Taxonomy" id="62708"/>
    <lineage>
        <taxon>Eukaryota</taxon>
        <taxon>Fungi</taxon>
        <taxon>Dikarya</taxon>
        <taxon>Ascomycota</taxon>
        <taxon>Pezizomycotina</taxon>
        <taxon>Leotiomycetes</taxon>
        <taxon>Erysiphales</taxon>
        <taxon>Erysiphaceae</taxon>
        <taxon>Golovinomyces</taxon>
    </lineage>
</organism>
<dbReference type="EMBL" id="MCBR01020713">
    <property type="protein sequence ID" value="RKF55009.1"/>
    <property type="molecule type" value="Genomic_DNA"/>
</dbReference>
<dbReference type="Proteomes" id="UP000285405">
    <property type="component" value="Unassembled WGS sequence"/>
</dbReference>
<gene>
    <name evidence="1" type="ORF">GcC1_207023</name>
</gene>
<dbReference type="Gene3D" id="1.10.30.10">
    <property type="entry name" value="High mobility group box domain"/>
    <property type="match status" value="1"/>
</dbReference>
<reference evidence="1 2" key="1">
    <citation type="journal article" date="2018" name="BMC Genomics">
        <title>Comparative genome analyses reveal sequence features reflecting distinct modes of host-adaptation between dicot and monocot powdery mildew.</title>
        <authorList>
            <person name="Wu Y."/>
            <person name="Ma X."/>
            <person name="Pan Z."/>
            <person name="Kale S.D."/>
            <person name="Song Y."/>
            <person name="King H."/>
            <person name="Zhang Q."/>
            <person name="Presley C."/>
            <person name="Deng X."/>
            <person name="Wei C.I."/>
            <person name="Xiao S."/>
        </authorList>
    </citation>
    <scope>NUCLEOTIDE SEQUENCE [LARGE SCALE GENOMIC DNA]</scope>
    <source>
        <strain evidence="1">UCSC1</strain>
    </source>
</reference>
<evidence type="ECO:0000313" key="2">
    <source>
        <dbReference type="Proteomes" id="UP000285405"/>
    </source>
</evidence>
<dbReference type="InterPro" id="IPR036910">
    <property type="entry name" value="HMG_box_dom_sf"/>
</dbReference>
<proteinExistence type="predicted"/>
<dbReference type="SUPFAM" id="SSF47095">
    <property type="entry name" value="HMG-box"/>
    <property type="match status" value="1"/>
</dbReference>
<dbReference type="OrthoDB" id="6247875at2759"/>
<sequence length="303" mass="34358">MSSTSYSSYTIHDNEQFMAHWQDVINEDGLTFWFGFKNGSNLHQSGDLQSVVQTWSNHVGATIYVHYFKVLDAYRIGQIYDSNIALQVRDAVFILKCNPISTSPVRPNLTSLVEIPPVTMRPSVALQASSLSVDDIYITPHSCGGQHIRKPRNAWIIFPKVISQMWKKTPRPVKDLYTDRSHKEKADLLARYPNYKVQPRKSSEIKKRVKKKYPAKMTVEKLNQWILDGDVQVQTAFSGDSRNVTHLTISDTAAFEEANKTILSENHIRTEADQQIISAILTAENTIAASEAEIQTQVSEIDF</sequence>
<accession>A0A420HC48</accession>
<dbReference type="AlphaFoldDB" id="A0A420HC48"/>
<name>A0A420HC48_9PEZI</name>
<comment type="caution">
    <text evidence="1">The sequence shown here is derived from an EMBL/GenBank/DDBJ whole genome shotgun (WGS) entry which is preliminary data.</text>
</comment>